<evidence type="ECO:0000313" key="2">
    <source>
        <dbReference type="EMBL" id="GFD55361.1"/>
    </source>
</evidence>
<feature type="compositionally biased region" description="Basic and acidic residues" evidence="1">
    <location>
        <begin position="19"/>
        <end position="32"/>
    </location>
</feature>
<evidence type="ECO:0000256" key="1">
    <source>
        <dbReference type="SAM" id="MobiDB-lite"/>
    </source>
</evidence>
<reference evidence="2" key="1">
    <citation type="journal article" date="2019" name="Sci. Rep.">
        <title>Draft genome of Tanacetum cinerariifolium, the natural source of mosquito coil.</title>
        <authorList>
            <person name="Yamashiro T."/>
            <person name="Shiraishi A."/>
            <person name="Satake H."/>
            <person name="Nakayama K."/>
        </authorList>
    </citation>
    <scope>NUCLEOTIDE SEQUENCE</scope>
</reference>
<sequence>EGTPMSSYQGQSFPMLRTPTEELSGKKGEQTKALEAELDRCHSALVSTTSGLIYTPEQQAALETALRNAAKAKATNMVAYQQEAAFYLAENMRR</sequence>
<name>A0A699XEU2_TANCI</name>
<feature type="region of interest" description="Disordered" evidence="1">
    <location>
        <begin position="1"/>
        <end position="32"/>
    </location>
</feature>
<dbReference type="AlphaFoldDB" id="A0A699XEU2"/>
<proteinExistence type="predicted"/>
<feature type="non-terminal residue" evidence="2">
    <location>
        <position position="1"/>
    </location>
</feature>
<accession>A0A699XEU2</accession>
<comment type="caution">
    <text evidence="2">The sequence shown here is derived from an EMBL/GenBank/DDBJ whole genome shotgun (WGS) entry which is preliminary data.</text>
</comment>
<protein>
    <submittedName>
        <fullName evidence="2">Uncharacterized protein</fullName>
    </submittedName>
</protein>
<organism evidence="2">
    <name type="scientific">Tanacetum cinerariifolium</name>
    <name type="common">Dalmatian daisy</name>
    <name type="synonym">Chrysanthemum cinerariifolium</name>
    <dbReference type="NCBI Taxonomy" id="118510"/>
    <lineage>
        <taxon>Eukaryota</taxon>
        <taxon>Viridiplantae</taxon>
        <taxon>Streptophyta</taxon>
        <taxon>Embryophyta</taxon>
        <taxon>Tracheophyta</taxon>
        <taxon>Spermatophyta</taxon>
        <taxon>Magnoliopsida</taxon>
        <taxon>eudicotyledons</taxon>
        <taxon>Gunneridae</taxon>
        <taxon>Pentapetalae</taxon>
        <taxon>asterids</taxon>
        <taxon>campanulids</taxon>
        <taxon>Asterales</taxon>
        <taxon>Asteraceae</taxon>
        <taxon>Asteroideae</taxon>
        <taxon>Anthemideae</taxon>
        <taxon>Anthemidinae</taxon>
        <taxon>Tanacetum</taxon>
    </lineage>
</organism>
<feature type="compositionally biased region" description="Polar residues" evidence="1">
    <location>
        <begin position="1"/>
        <end position="12"/>
    </location>
</feature>
<dbReference type="EMBL" id="BKCJ011816962">
    <property type="protein sequence ID" value="GFD55361.1"/>
    <property type="molecule type" value="Genomic_DNA"/>
</dbReference>
<feature type="non-terminal residue" evidence="2">
    <location>
        <position position="94"/>
    </location>
</feature>
<gene>
    <name evidence="2" type="ORF">Tci_927330</name>
</gene>